<dbReference type="Pfam" id="PF13883">
    <property type="entry name" value="CREG_beta-barrel"/>
    <property type="match status" value="1"/>
</dbReference>
<dbReference type="Gene3D" id="2.30.110.10">
    <property type="entry name" value="Electron Transport, Fmn-binding Protein, Chain A"/>
    <property type="match status" value="1"/>
</dbReference>
<organism evidence="3 4">
    <name type="scientific">Pararhizobium mangrovi</name>
    <dbReference type="NCBI Taxonomy" id="2590452"/>
    <lineage>
        <taxon>Bacteria</taxon>
        <taxon>Pseudomonadati</taxon>
        <taxon>Pseudomonadota</taxon>
        <taxon>Alphaproteobacteria</taxon>
        <taxon>Hyphomicrobiales</taxon>
        <taxon>Rhizobiaceae</taxon>
        <taxon>Rhizobium/Agrobacterium group</taxon>
        <taxon>Pararhizobium</taxon>
    </lineage>
</organism>
<dbReference type="GO" id="GO:0005737">
    <property type="term" value="C:cytoplasm"/>
    <property type="evidence" value="ECO:0007669"/>
    <property type="project" value="UniProtKB-ARBA"/>
</dbReference>
<keyword evidence="4" id="KW-1185">Reference proteome</keyword>
<dbReference type="InterPro" id="IPR019595">
    <property type="entry name" value="DUF2470"/>
</dbReference>
<feature type="domain" description="DUF2470" evidence="1">
    <location>
        <begin position="175"/>
        <end position="244"/>
    </location>
</feature>
<gene>
    <name evidence="3" type="ORF">FJU11_03505</name>
</gene>
<dbReference type="SUPFAM" id="SSF50475">
    <property type="entry name" value="FMN-binding split barrel"/>
    <property type="match status" value="1"/>
</dbReference>
<dbReference type="OrthoDB" id="9814594at2"/>
<dbReference type="EMBL" id="VHLH01000004">
    <property type="protein sequence ID" value="TPW31276.1"/>
    <property type="molecule type" value="Genomic_DNA"/>
</dbReference>
<evidence type="ECO:0000313" key="4">
    <source>
        <dbReference type="Proteomes" id="UP000320314"/>
    </source>
</evidence>
<evidence type="ECO:0000259" key="1">
    <source>
        <dbReference type="Pfam" id="PF10615"/>
    </source>
</evidence>
<dbReference type="PANTHER" id="PTHR13343:SF17">
    <property type="entry name" value="CELLULAR REPRESSOR OF E1A-STIMULATED GENES, ISOFORM A"/>
    <property type="match status" value="1"/>
</dbReference>
<dbReference type="InterPro" id="IPR012349">
    <property type="entry name" value="Split_barrel_FMN-bd"/>
</dbReference>
<feature type="domain" description="CREG-like beta-barrel" evidence="2">
    <location>
        <begin position="13"/>
        <end position="155"/>
    </location>
</feature>
<sequence>MVPPGDGLRETDAQAVHQARVLLRGARFGALAVADPQTGFPLASRVLLGTDVDGVPVTLVSALAPHTRALSADGRASILAGEPKKGDPLAHPRLSVRCQAESVPTESPAHVLLRARFLRRHEKSALYIDLPDFTFVRFVPIDARLNGGFGRAYQIGGDALSIRSPAIDAIAAMEAAAVEHMNADHADAARVYAARYAGEKPANWRFCGLDAAGFDLQARDRLARVEFDEVLLRSDELRVKLVTMLEGSD</sequence>
<evidence type="ECO:0000313" key="3">
    <source>
        <dbReference type="EMBL" id="TPW31276.1"/>
    </source>
</evidence>
<proteinExistence type="predicted"/>
<evidence type="ECO:0000259" key="2">
    <source>
        <dbReference type="Pfam" id="PF13883"/>
    </source>
</evidence>
<name>A0A506UCY6_9HYPH</name>
<protein>
    <submittedName>
        <fullName evidence="3">HugZ family protein</fullName>
    </submittedName>
</protein>
<dbReference type="AlphaFoldDB" id="A0A506UCY6"/>
<dbReference type="InterPro" id="IPR055343">
    <property type="entry name" value="CREG_beta-barrel"/>
</dbReference>
<comment type="caution">
    <text evidence="3">The sequence shown here is derived from an EMBL/GenBank/DDBJ whole genome shotgun (WGS) entry which is preliminary data.</text>
</comment>
<accession>A0A506UCY6</accession>
<dbReference type="InterPro" id="IPR037119">
    <property type="entry name" value="Haem_oxidase_HugZ-like_sf"/>
</dbReference>
<dbReference type="RefSeq" id="WP_141165638.1">
    <property type="nucleotide sequence ID" value="NZ_VHLH01000004.1"/>
</dbReference>
<reference evidence="3 4" key="1">
    <citation type="submission" date="2019-06" db="EMBL/GenBank/DDBJ databases">
        <authorList>
            <person name="Li M."/>
        </authorList>
    </citation>
    <scope>NUCLEOTIDE SEQUENCE [LARGE SCALE GENOMIC DNA]</scope>
    <source>
        <strain evidence="3 4">BGMRC6574</strain>
    </source>
</reference>
<dbReference type="Gene3D" id="3.20.180.10">
    <property type="entry name" value="PNP-oxidase-like"/>
    <property type="match status" value="1"/>
</dbReference>
<dbReference type="PANTHER" id="PTHR13343">
    <property type="entry name" value="CREG1 PROTEIN"/>
    <property type="match status" value="1"/>
</dbReference>
<dbReference type="Pfam" id="PF10615">
    <property type="entry name" value="DUF2470"/>
    <property type="match status" value="1"/>
</dbReference>
<dbReference type="Proteomes" id="UP000320314">
    <property type="component" value="Unassembled WGS sequence"/>
</dbReference>